<dbReference type="AlphaFoldDB" id="A0A917DNN6"/>
<protein>
    <submittedName>
        <fullName evidence="1">Uncharacterized protein</fullName>
    </submittedName>
</protein>
<dbReference type="Proteomes" id="UP000609064">
    <property type="component" value="Unassembled WGS sequence"/>
</dbReference>
<reference evidence="1" key="2">
    <citation type="submission" date="2020-09" db="EMBL/GenBank/DDBJ databases">
        <authorList>
            <person name="Sun Q."/>
            <person name="Zhou Y."/>
        </authorList>
    </citation>
    <scope>NUCLEOTIDE SEQUENCE</scope>
    <source>
        <strain evidence="1">CGMCC 1.15958</strain>
    </source>
</reference>
<proteinExistence type="predicted"/>
<evidence type="ECO:0000313" key="1">
    <source>
        <dbReference type="EMBL" id="GGD54234.1"/>
    </source>
</evidence>
<organism evidence="1 2">
    <name type="scientific">Emticicia aquatilis</name>
    <dbReference type="NCBI Taxonomy" id="1537369"/>
    <lineage>
        <taxon>Bacteria</taxon>
        <taxon>Pseudomonadati</taxon>
        <taxon>Bacteroidota</taxon>
        <taxon>Cytophagia</taxon>
        <taxon>Cytophagales</taxon>
        <taxon>Leadbetterellaceae</taxon>
        <taxon>Emticicia</taxon>
    </lineage>
</organism>
<evidence type="ECO:0000313" key="2">
    <source>
        <dbReference type="Proteomes" id="UP000609064"/>
    </source>
</evidence>
<reference evidence="1" key="1">
    <citation type="journal article" date="2014" name="Int. J. Syst. Evol. Microbiol.">
        <title>Complete genome sequence of Corynebacterium casei LMG S-19264T (=DSM 44701T), isolated from a smear-ripened cheese.</title>
        <authorList>
            <consortium name="US DOE Joint Genome Institute (JGI-PGF)"/>
            <person name="Walter F."/>
            <person name="Albersmeier A."/>
            <person name="Kalinowski J."/>
            <person name="Ruckert C."/>
        </authorList>
    </citation>
    <scope>NUCLEOTIDE SEQUENCE</scope>
    <source>
        <strain evidence="1">CGMCC 1.15958</strain>
    </source>
</reference>
<dbReference type="EMBL" id="BMKK01000003">
    <property type="protein sequence ID" value="GGD54234.1"/>
    <property type="molecule type" value="Genomic_DNA"/>
</dbReference>
<name>A0A917DNN6_9BACT</name>
<comment type="caution">
    <text evidence="1">The sequence shown here is derived from an EMBL/GenBank/DDBJ whole genome shotgun (WGS) entry which is preliminary data.</text>
</comment>
<sequence>MRFFLFFAFVFCLSCQKETTPKDVSRGIYYWKSTFRLSEVERQTLDSCKIKKLYFKAFDMDWDFTKRRAILKASIRFEEEIPSNLAIIPTVFITNNVLKQTTDQQLDTTISFINKHLRTVLKNKNFEEIQFDCDWTISTRERYFYLLRAFKKLFPEKHLSATIRLHQIKFAHKTGIPPVERGMLMFYNMSNWKKPQIRNSIYDLDAASQYLATLDKYPLPLDLVMPIFRWAIIYRNNVFLTVINNIDNQALSKKKFLEKNDNKFTVLADTSAFGISLRKGDMIRVEEVNAEEIIKGSKTLHEKISSQKLTFALYHLDQQNITFYGNEKLAEIYASFE</sequence>
<keyword evidence="2" id="KW-1185">Reference proteome</keyword>
<accession>A0A917DNN6</accession>
<gene>
    <name evidence="1" type="ORF">GCM10011514_18020</name>
</gene>
<dbReference type="RefSeq" id="WP_188765733.1">
    <property type="nucleotide sequence ID" value="NZ_BMKK01000003.1"/>
</dbReference>